<protein>
    <submittedName>
        <fullName evidence="1">Uncharacterized protein</fullName>
    </submittedName>
</protein>
<proteinExistence type="predicted"/>
<dbReference type="AlphaFoldDB" id="A0A5D3BVY5"/>
<dbReference type="Proteomes" id="UP000321947">
    <property type="component" value="Unassembled WGS sequence"/>
</dbReference>
<evidence type="ECO:0000313" key="1">
    <source>
        <dbReference type="EMBL" id="TYK02269.1"/>
    </source>
</evidence>
<evidence type="ECO:0000313" key="2">
    <source>
        <dbReference type="Proteomes" id="UP000321947"/>
    </source>
</evidence>
<reference evidence="1 2" key="1">
    <citation type="submission" date="2019-08" db="EMBL/GenBank/DDBJ databases">
        <title>Draft genome sequences of two oriental melons (Cucumis melo L. var makuwa).</title>
        <authorList>
            <person name="Kwon S.-Y."/>
        </authorList>
    </citation>
    <scope>NUCLEOTIDE SEQUENCE [LARGE SCALE GENOMIC DNA]</scope>
    <source>
        <strain evidence="2">cv. Chang Bougi</strain>
        <tissue evidence="1">Leaf</tissue>
    </source>
</reference>
<accession>A0A5D3BVY5</accession>
<comment type="caution">
    <text evidence="1">The sequence shown here is derived from an EMBL/GenBank/DDBJ whole genome shotgun (WGS) entry which is preliminary data.</text>
</comment>
<dbReference type="EMBL" id="SSTD01015735">
    <property type="protein sequence ID" value="TYK02269.1"/>
    <property type="molecule type" value="Genomic_DNA"/>
</dbReference>
<organism evidence="1 2">
    <name type="scientific">Cucumis melo var. makuwa</name>
    <name type="common">Oriental melon</name>
    <dbReference type="NCBI Taxonomy" id="1194695"/>
    <lineage>
        <taxon>Eukaryota</taxon>
        <taxon>Viridiplantae</taxon>
        <taxon>Streptophyta</taxon>
        <taxon>Embryophyta</taxon>
        <taxon>Tracheophyta</taxon>
        <taxon>Spermatophyta</taxon>
        <taxon>Magnoliopsida</taxon>
        <taxon>eudicotyledons</taxon>
        <taxon>Gunneridae</taxon>
        <taxon>Pentapetalae</taxon>
        <taxon>rosids</taxon>
        <taxon>fabids</taxon>
        <taxon>Cucurbitales</taxon>
        <taxon>Cucurbitaceae</taxon>
        <taxon>Benincaseae</taxon>
        <taxon>Cucumis</taxon>
    </lineage>
</organism>
<gene>
    <name evidence="1" type="ORF">E5676_scaffold18G00710</name>
</gene>
<name>A0A5D3BVY5_CUCMM</name>
<sequence length="168" mass="18916">MCQWQTTCNWARKTCLERLVRLDGTKLGGLMWAMRGDQSCARRDDVLRVEWQGRAQTTRLSYAPGRAHKGELGGNFEPRVKSRIREMMSIDFTSSLGWRVGDQGGGLTLISSLIEECLEVPLEEGRTSAMDVVTILSIDFASFNAKSNFDNDKQNGKLILICEHCKKL</sequence>